<gene>
    <name evidence="1" type="ORF">GCM10007875_15770</name>
</gene>
<reference evidence="2" key="1">
    <citation type="journal article" date="2019" name="Int. J. Syst. Evol. Microbiol.">
        <title>The Global Catalogue of Microorganisms (GCM) 10K type strain sequencing project: providing services to taxonomists for standard genome sequencing and annotation.</title>
        <authorList>
            <consortium name="The Broad Institute Genomics Platform"/>
            <consortium name="The Broad Institute Genome Sequencing Center for Infectious Disease"/>
            <person name="Wu L."/>
            <person name="Ma J."/>
        </authorList>
    </citation>
    <scope>NUCLEOTIDE SEQUENCE [LARGE SCALE GENOMIC DNA]</scope>
    <source>
        <strain evidence="2">NBRC 105857</strain>
    </source>
</reference>
<proteinExistence type="predicted"/>
<name>A0ABQ5YQY8_9BURK</name>
<dbReference type="EMBL" id="BSOJ01000015">
    <property type="protein sequence ID" value="GLR26487.1"/>
    <property type="molecule type" value="Genomic_DNA"/>
</dbReference>
<evidence type="ECO:0008006" key="3">
    <source>
        <dbReference type="Google" id="ProtNLM"/>
    </source>
</evidence>
<keyword evidence="2" id="KW-1185">Reference proteome</keyword>
<protein>
    <recommendedName>
        <fullName evidence="3">Flp pilus-assembly TadG-like N-terminal domain-containing protein</fullName>
    </recommendedName>
</protein>
<accession>A0ABQ5YQY8</accession>
<sequence>MTVFIVGVAVAALGVLSVGQLAWQKAQVQSLADLVALTAARQLADGPTFTEANQIAVDNGKLESDQMSIQCVINNVAYQDSASCAQAITSRVTLTRTVSPLLSFFGVHDITATAEATTAPTVVGAVGSGILSLDTNQSALLNGLLSSLGGGSVNLGVAQYGTLLGSSVTVNLLKLATQLGVASVDQLLDLHVSALTLLQDALVVGNASAADNLAITGVLSALSGPLNAVNLKVGDLLAVDLSGRSDTVLNVGLGNLAQVALLKSVQSHSYTVPISVGVLNLSVTANILQAPQIFVGRKSPYKNPIVSANTAQIALDVRIKQPLNISIPLVSISALDMGLQLKVGGGVVDINDLTCRYPRANDNLKMTVVPPLVDVCIADSNSNLTSTTAGLVCGSEPAEILSANIAGFNTEIGLLASTSLRGSSQSYSVDGEAPFSKSLSLSMSDTLGHALGNTNLQLSISPNLPLVGALVNTLLSALSPVLSPVLSTVGGILDTLLNVLGVNINQVTVNVDSVDCKSVVLTK</sequence>
<comment type="caution">
    <text evidence="1">The sequence shown here is derived from an EMBL/GenBank/DDBJ whole genome shotgun (WGS) entry which is preliminary data.</text>
</comment>
<evidence type="ECO:0000313" key="2">
    <source>
        <dbReference type="Proteomes" id="UP001156664"/>
    </source>
</evidence>
<evidence type="ECO:0000313" key="1">
    <source>
        <dbReference type="EMBL" id="GLR26487.1"/>
    </source>
</evidence>
<organism evidence="1 2">
    <name type="scientific">Limnobacter litoralis</name>
    <dbReference type="NCBI Taxonomy" id="481366"/>
    <lineage>
        <taxon>Bacteria</taxon>
        <taxon>Pseudomonadati</taxon>
        <taxon>Pseudomonadota</taxon>
        <taxon>Betaproteobacteria</taxon>
        <taxon>Burkholderiales</taxon>
        <taxon>Burkholderiaceae</taxon>
        <taxon>Limnobacter</taxon>
    </lineage>
</organism>
<dbReference type="Proteomes" id="UP001156664">
    <property type="component" value="Unassembled WGS sequence"/>
</dbReference>